<evidence type="ECO:0000313" key="2">
    <source>
        <dbReference type="EMBL" id="GEN62332.1"/>
    </source>
</evidence>
<protein>
    <submittedName>
        <fullName evidence="2">Uncharacterized protein</fullName>
    </submittedName>
</protein>
<reference evidence="2 3" key="1">
    <citation type="submission" date="2019-07" db="EMBL/GenBank/DDBJ databases">
        <title>Whole genome shotgun sequence of Acetobacter oeni NBRC 105207.</title>
        <authorList>
            <person name="Hosoyama A."/>
            <person name="Uohara A."/>
            <person name="Ohji S."/>
            <person name="Ichikawa N."/>
        </authorList>
    </citation>
    <scope>NUCLEOTIDE SEQUENCE [LARGE SCALE GENOMIC DNA]</scope>
    <source>
        <strain evidence="2 3">NBRC 105207</strain>
    </source>
</reference>
<keyword evidence="3" id="KW-1185">Reference proteome</keyword>
<dbReference type="EMBL" id="BJYG01000004">
    <property type="protein sequence ID" value="GEN62332.1"/>
    <property type="molecule type" value="Genomic_DNA"/>
</dbReference>
<proteinExistence type="predicted"/>
<organism evidence="2 3">
    <name type="scientific">Acetobacter oeni</name>
    <dbReference type="NCBI Taxonomy" id="304077"/>
    <lineage>
        <taxon>Bacteria</taxon>
        <taxon>Pseudomonadati</taxon>
        <taxon>Pseudomonadota</taxon>
        <taxon>Alphaproteobacteria</taxon>
        <taxon>Acetobacterales</taxon>
        <taxon>Acetobacteraceae</taxon>
        <taxon>Acetobacter</taxon>
    </lineage>
</organism>
<dbReference type="AlphaFoldDB" id="A0A511XHC0"/>
<accession>A0A511XHC0</accession>
<dbReference type="Proteomes" id="UP000321746">
    <property type="component" value="Unassembled WGS sequence"/>
</dbReference>
<feature type="region of interest" description="Disordered" evidence="1">
    <location>
        <begin position="1"/>
        <end position="39"/>
    </location>
</feature>
<sequence length="61" mass="6444">MGSGASPVWPKSHRAVKKPGLGALPHPDRHDHIDMAQGPTGISGALSVYTYTGHDTPKQKT</sequence>
<name>A0A511XHC0_9PROT</name>
<gene>
    <name evidence="2" type="ORF">AOE01nite_05560</name>
</gene>
<evidence type="ECO:0000313" key="3">
    <source>
        <dbReference type="Proteomes" id="UP000321746"/>
    </source>
</evidence>
<evidence type="ECO:0000256" key="1">
    <source>
        <dbReference type="SAM" id="MobiDB-lite"/>
    </source>
</evidence>
<comment type="caution">
    <text evidence="2">The sequence shown here is derived from an EMBL/GenBank/DDBJ whole genome shotgun (WGS) entry which is preliminary data.</text>
</comment>